<evidence type="ECO:0000256" key="1">
    <source>
        <dbReference type="ARBA" id="ARBA00000085"/>
    </source>
</evidence>
<dbReference type="KEGG" id="atm:ANT_16940"/>
<evidence type="ECO:0000256" key="3">
    <source>
        <dbReference type="ARBA" id="ARBA00022553"/>
    </source>
</evidence>
<dbReference type="Pfam" id="PF00512">
    <property type="entry name" value="HisKA"/>
    <property type="match status" value="1"/>
</dbReference>
<dbReference type="SMART" id="SM00388">
    <property type="entry name" value="HisKA"/>
    <property type="match status" value="1"/>
</dbReference>
<dbReference type="InterPro" id="IPR003594">
    <property type="entry name" value="HATPase_dom"/>
</dbReference>
<protein>
    <recommendedName>
        <fullName evidence="2">histidine kinase</fullName>
        <ecNumber evidence="2">2.7.13.3</ecNumber>
    </recommendedName>
</protein>
<dbReference type="eggNOG" id="COG5002">
    <property type="taxonomic scope" value="Bacteria"/>
</dbReference>
<keyword evidence="5 9" id="KW-0418">Kinase</keyword>
<keyword evidence="6" id="KW-0902">Two-component regulatory system</keyword>
<keyword evidence="3" id="KW-0597">Phosphoprotein</keyword>
<evidence type="ECO:0000256" key="6">
    <source>
        <dbReference type="ARBA" id="ARBA00023012"/>
    </source>
</evidence>
<name>E8N5K6_ANATU</name>
<dbReference type="InterPro" id="IPR005467">
    <property type="entry name" value="His_kinase_dom"/>
</dbReference>
<dbReference type="PROSITE" id="PS50109">
    <property type="entry name" value="HIS_KIN"/>
    <property type="match status" value="1"/>
</dbReference>
<dbReference type="EMBL" id="AP012029">
    <property type="protein sequence ID" value="BAJ63720.1"/>
    <property type="molecule type" value="Genomic_DNA"/>
</dbReference>
<evidence type="ECO:0000256" key="7">
    <source>
        <dbReference type="SAM" id="Coils"/>
    </source>
</evidence>
<dbReference type="SMART" id="SM00387">
    <property type="entry name" value="HATPase_c"/>
    <property type="match status" value="1"/>
</dbReference>
<dbReference type="InterPro" id="IPR050736">
    <property type="entry name" value="Sensor_HK_Regulatory"/>
</dbReference>
<dbReference type="SUPFAM" id="SSF55874">
    <property type="entry name" value="ATPase domain of HSP90 chaperone/DNA topoisomerase II/histidine kinase"/>
    <property type="match status" value="1"/>
</dbReference>
<dbReference type="InterPro" id="IPR004358">
    <property type="entry name" value="Sig_transdc_His_kin-like_C"/>
</dbReference>
<dbReference type="RefSeq" id="WP_013560099.1">
    <property type="nucleotide sequence ID" value="NC_014960.1"/>
</dbReference>
<dbReference type="InterPro" id="IPR003661">
    <property type="entry name" value="HisK_dim/P_dom"/>
</dbReference>
<proteinExistence type="predicted"/>
<gene>
    <name evidence="9" type="ordered locus">ANT_16940</name>
</gene>
<evidence type="ECO:0000256" key="2">
    <source>
        <dbReference type="ARBA" id="ARBA00012438"/>
    </source>
</evidence>
<evidence type="ECO:0000256" key="4">
    <source>
        <dbReference type="ARBA" id="ARBA00022679"/>
    </source>
</evidence>
<comment type="catalytic activity">
    <reaction evidence="1">
        <text>ATP + protein L-histidine = ADP + protein N-phospho-L-histidine.</text>
        <dbReference type="EC" id="2.7.13.3"/>
    </reaction>
</comment>
<dbReference type="STRING" id="926569.ANT_16940"/>
<dbReference type="PRINTS" id="PR00344">
    <property type="entry name" value="BCTRLSENSOR"/>
</dbReference>
<reference evidence="9 10" key="1">
    <citation type="submission" date="2010-12" db="EMBL/GenBank/DDBJ databases">
        <title>Whole genome sequence of Anaerolinea thermophila UNI-1.</title>
        <authorList>
            <person name="Narita-Yamada S."/>
            <person name="Kishi E."/>
            <person name="Watanabe Y."/>
            <person name="Takasaki K."/>
            <person name="Ankai A."/>
            <person name="Oguchi A."/>
            <person name="Fukui S."/>
            <person name="Takahashi M."/>
            <person name="Yashiro I."/>
            <person name="Hosoyama A."/>
            <person name="Sekiguchi Y."/>
            <person name="Hanada S."/>
            <person name="Fujita N."/>
        </authorList>
    </citation>
    <scope>NUCLEOTIDE SEQUENCE [LARGE SCALE GENOMIC DNA]</scope>
    <source>
        <strain evidence="10">DSM 14523 / JCM 11388 / NBRC 100420 / UNI-1</strain>
    </source>
</reference>
<evidence type="ECO:0000313" key="9">
    <source>
        <dbReference type="EMBL" id="BAJ63720.1"/>
    </source>
</evidence>
<organism evidence="9 10">
    <name type="scientific">Anaerolinea thermophila (strain DSM 14523 / JCM 11388 / NBRC 100420 / UNI-1)</name>
    <dbReference type="NCBI Taxonomy" id="926569"/>
    <lineage>
        <taxon>Bacteria</taxon>
        <taxon>Bacillati</taxon>
        <taxon>Chloroflexota</taxon>
        <taxon>Anaerolineae</taxon>
        <taxon>Anaerolineales</taxon>
        <taxon>Anaerolineaceae</taxon>
        <taxon>Anaerolinea</taxon>
    </lineage>
</organism>
<sequence length="418" mass="46972">MQELELLRQIRQPWVQRSPQTLARAVNIREDLRNQLEQFFDRMEVSLETGTYSWMDPILSAWAEALPQSESPEMSSSLVDFIGDLLLFTVKVCEETLKPEYSVAITSGLLPIFLYCFRRAFEMEMEIRIRAISEQLQQVQQTLEKLDQSKSDFIAVAAHELKTPLTLVDGYAAMLRDALSTRNLSPYEIDLLNGIHNGTRRLKTIIDDMIDVSLIDNNLLSLNFQPVWINRILHVLENELQGVIKERQQTLTIQDFPGSGEMTFGDPERLLQVFRNVLTNAIKYTPDGGSISVDGRKLPGFIEVIIKDTGIGIDPEDQLLIFDKFARLGKTDLHSSSKTKFKGGGPGLGLHIAKGIVEAHGGAIWVESPGFDEKTCPGSTFHILLPLMTQPPDEKMARLLAPLTHKPAKKPLLGSRQP</sequence>
<evidence type="ECO:0000256" key="5">
    <source>
        <dbReference type="ARBA" id="ARBA00022777"/>
    </source>
</evidence>
<dbReference type="Pfam" id="PF02518">
    <property type="entry name" value="HATPase_c"/>
    <property type="match status" value="1"/>
</dbReference>
<keyword evidence="7" id="KW-0175">Coiled coil</keyword>
<dbReference type="Gene3D" id="1.10.287.130">
    <property type="match status" value="1"/>
</dbReference>
<dbReference type="InterPro" id="IPR036097">
    <property type="entry name" value="HisK_dim/P_sf"/>
</dbReference>
<dbReference type="CDD" id="cd00075">
    <property type="entry name" value="HATPase"/>
    <property type="match status" value="1"/>
</dbReference>
<dbReference type="GO" id="GO:0000155">
    <property type="term" value="F:phosphorelay sensor kinase activity"/>
    <property type="evidence" value="ECO:0007669"/>
    <property type="project" value="InterPro"/>
</dbReference>
<evidence type="ECO:0000313" key="10">
    <source>
        <dbReference type="Proteomes" id="UP000008922"/>
    </source>
</evidence>
<dbReference type="PANTHER" id="PTHR43711:SF31">
    <property type="entry name" value="HISTIDINE KINASE"/>
    <property type="match status" value="1"/>
</dbReference>
<dbReference type="InterPro" id="IPR036890">
    <property type="entry name" value="HATPase_C_sf"/>
</dbReference>
<dbReference type="HOGENOM" id="CLU_656638_0_0_0"/>
<dbReference type="EC" id="2.7.13.3" evidence="2"/>
<dbReference type="CDD" id="cd00082">
    <property type="entry name" value="HisKA"/>
    <property type="match status" value="1"/>
</dbReference>
<keyword evidence="4" id="KW-0808">Transferase</keyword>
<evidence type="ECO:0000259" key="8">
    <source>
        <dbReference type="PROSITE" id="PS50109"/>
    </source>
</evidence>
<feature type="domain" description="Histidine kinase" evidence="8">
    <location>
        <begin position="156"/>
        <end position="389"/>
    </location>
</feature>
<accession>E8N5K6</accession>
<dbReference type="InParanoid" id="E8N5K6"/>
<dbReference type="Gene3D" id="3.30.565.10">
    <property type="entry name" value="Histidine kinase-like ATPase, C-terminal domain"/>
    <property type="match status" value="1"/>
</dbReference>
<dbReference type="SUPFAM" id="SSF47384">
    <property type="entry name" value="Homodimeric domain of signal transducing histidine kinase"/>
    <property type="match status" value="1"/>
</dbReference>
<dbReference type="AlphaFoldDB" id="E8N5K6"/>
<dbReference type="PANTHER" id="PTHR43711">
    <property type="entry name" value="TWO-COMPONENT HISTIDINE KINASE"/>
    <property type="match status" value="1"/>
</dbReference>
<dbReference type="Proteomes" id="UP000008922">
    <property type="component" value="Chromosome"/>
</dbReference>
<keyword evidence="10" id="KW-1185">Reference proteome</keyword>
<feature type="coiled-coil region" evidence="7">
    <location>
        <begin position="122"/>
        <end position="152"/>
    </location>
</feature>